<dbReference type="AlphaFoldDB" id="A0A0D0BX06"/>
<gene>
    <name evidence="1" type="ORF">GYMLUDRAFT_112292</name>
</gene>
<evidence type="ECO:0000313" key="1">
    <source>
        <dbReference type="EMBL" id="KIK54289.1"/>
    </source>
</evidence>
<accession>A0A0D0BX06</accession>
<dbReference type="Proteomes" id="UP000053593">
    <property type="component" value="Unassembled WGS sequence"/>
</dbReference>
<reference evidence="1 2" key="1">
    <citation type="submission" date="2014-04" db="EMBL/GenBank/DDBJ databases">
        <title>Evolutionary Origins and Diversification of the Mycorrhizal Mutualists.</title>
        <authorList>
            <consortium name="DOE Joint Genome Institute"/>
            <consortium name="Mycorrhizal Genomics Consortium"/>
            <person name="Kohler A."/>
            <person name="Kuo A."/>
            <person name="Nagy L.G."/>
            <person name="Floudas D."/>
            <person name="Copeland A."/>
            <person name="Barry K.W."/>
            <person name="Cichocki N."/>
            <person name="Veneault-Fourrey C."/>
            <person name="LaButti K."/>
            <person name="Lindquist E.A."/>
            <person name="Lipzen A."/>
            <person name="Lundell T."/>
            <person name="Morin E."/>
            <person name="Murat C."/>
            <person name="Riley R."/>
            <person name="Ohm R."/>
            <person name="Sun H."/>
            <person name="Tunlid A."/>
            <person name="Henrissat B."/>
            <person name="Grigoriev I.V."/>
            <person name="Hibbett D.S."/>
            <person name="Martin F."/>
        </authorList>
    </citation>
    <scope>NUCLEOTIDE SEQUENCE [LARGE SCALE GENOMIC DNA]</scope>
    <source>
        <strain evidence="1 2">FD-317 M1</strain>
    </source>
</reference>
<organism evidence="1 2">
    <name type="scientific">Collybiopsis luxurians FD-317 M1</name>
    <dbReference type="NCBI Taxonomy" id="944289"/>
    <lineage>
        <taxon>Eukaryota</taxon>
        <taxon>Fungi</taxon>
        <taxon>Dikarya</taxon>
        <taxon>Basidiomycota</taxon>
        <taxon>Agaricomycotina</taxon>
        <taxon>Agaricomycetes</taxon>
        <taxon>Agaricomycetidae</taxon>
        <taxon>Agaricales</taxon>
        <taxon>Marasmiineae</taxon>
        <taxon>Omphalotaceae</taxon>
        <taxon>Collybiopsis</taxon>
        <taxon>Collybiopsis luxurians</taxon>
    </lineage>
</organism>
<feature type="non-terminal residue" evidence="1">
    <location>
        <position position="93"/>
    </location>
</feature>
<dbReference type="EMBL" id="KN834817">
    <property type="protein sequence ID" value="KIK54289.1"/>
    <property type="molecule type" value="Genomic_DNA"/>
</dbReference>
<name>A0A0D0BX06_9AGAR</name>
<dbReference type="OrthoDB" id="3268967at2759"/>
<protein>
    <submittedName>
        <fullName evidence="1">Uncharacterized protein</fullName>
    </submittedName>
</protein>
<proteinExistence type="predicted"/>
<evidence type="ECO:0000313" key="2">
    <source>
        <dbReference type="Proteomes" id="UP000053593"/>
    </source>
</evidence>
<keyword evidence="2" id="KW-1185">Reference proteome</keyword>
<dbReference type="HOGENOM" id="CLU_142395_0_0_1"/>
<sequence>MNSVNSLTGLSMFQVKTGRCPCIIPPLVHSPALSKVKSKVKTDCSDFLNRMLHIESKAKDALLAAKVSQAFHANKSRGTCEIYEVGDCVMLTT</sequence>